<accession>A0ABP9RQS9</accession>
<dbReference type="Pfam" id="PF02441">
    <property type="entry name" value="Flavoprotein"/>
    <property type="match status" value="1"/>
</dbReference>
<keyword evidence="3" id="KW-1185">Reference proteome</keyword>
<protein>
    <recommendedName>
        <fullName evidence="1">Flavoprotein domain-containing protein</fullName>
    </recommendedName>
</protein>
<reference evidence="3" key="1">
    <citation type="journal article" date="2019" name="Int. J. Syst. Evol. Microbiol.">
        <title>The Global Catalogue of Microorganisms (GCM) 10K type strain sequencing project: providing services to taxonomists for standard genome sequencing and annotation.</title>
        <authorList>
            <consortium name="The Broad Institute Genomics Platform"/>
            <consortium name="The Broad Institute Genome Sequencing Center for Infectious Disease"/>
            <person name="Wu L."/>
            <person name="Ma J."/>
        </authorList>
    </citation>
    <scope>NUCLEOTIDE SEQUENCE [LARGE SCALE GENOMIC DNA]</scope>
    <source>
        <strain evidence="3">JCM 18304</strain>
    </source>
</reference>
<organism evidence="2 3">
    <name type="scientific">Rugosimonospora acidiphila</name>
    <dbReference type="NCBI Taxonomy" id="556531"/>
    <lineage>
        <taxon>Bacteria</taxon>
        <taxon>Bacillati</taxon>
        <taxon>Actinomycetota</taxon>
        <taxon>Actinomycetes</taxon>
        <taxon>Micromonosporales</taxon>
        <taxon>Micromonosporaceae</taxon>
        <taxon>Rugosimonospora</taxon>
    </lineage>
</organism>
<proteinExistence type="predicted"/>
<sequence length="249" mass="26390">MRTFRRPVSARHSLDNGGCVADGVDRCAPHAIRYNVMMPDPFGAGALRQQPSRRLNHGVHGPAPTERQLRSEPLVTLVVCGAPLAIRTPDLVAALCGEGWRVSVVGTPASAAWLDPVAIARLTGEPPWLEFRSPYQPRLIDASSALVVCPATFNTINKAASGISDTYALGVLCEALSIGLPMVAVPMVNHRLWGHPAWAGSLNFMRRAGVRLVDVVSGGTVPTPVAAGAGDRVVAGFDPVWLTARLVTL</sequence>
<evidence type="ECO:0000259" key="1">
    <source>
        <dbReference type="Pfam" id="PF02441"/>
    </source>
</evidence>
<feature type="domain" description="Flavoprotein" evidence="1">
    <location>
        <begin position="75"/>
        <end position="199"/>
    </location>
</feature>
<name>A0ABP9RQS9_9ACTN</name>
<gene>
    <name evidence="2" type="ORF">GCM10023322_20750</name>
</gene>
<dbReference type="SUPFAM" id="SSF52507">
    <property type="entry name" value="Homo-oligomeric flavin-containing Cys decarboxylases, HFCD"/>
    <property type="match status" value="1"/>
</dbReference>
<dbReference type="Gene3D" id="3.40.50.1950">
    <property type="entry name" value="Flavin prenyltransferase-like"/>
    <property type="match status" value="1"/>
</dbReference>
<comment type="caution">
    <text evidence="2">The sequence shown here is derived from an EMBL/GenBank/DDBJ whole genome shotgun (WGS) entry which is preliminary data.</text>
</comment>
<dbReference type="PANTHER" id="PTHR14359:SF6">
    <property type="entry name" value="PHOSPHOPANTOTHENOYLCYSTEINE DECARBOXYLASE"/>
    <property type="match status" value="1"/>
</dbReference>
<dbReference type="EMBL" id="BAABJQ010000005">
    <property type="protein sequence ID" value="GAA5182873.1"/>
    <property type="molecule type" value="Genomic_DNA"/>
</dbReference>
<dbReference type="InterPro" id="IPR003382">
    <property type="entry name" value="Flavoprotein"/>
</dbReference>
<evidence type="ECO:0000313" key="2">
    <source>
        <dbReference type="EMBL" id="GAA5182873.1"/>
    </source>
</evidence>
<dbReference type="InterPro" id="IPR036551">
    <property type="entry name" value="Flavin_trans-like"/>
</dbReference>
<dbReference type="PANTHER" id="PTHR14359">
    <property type="entry name" value="HOMO-OLIGOMERIC FLAVIN CONTAINING CYS DECARBOXYLASE FAMILY"/>
    <property type="match status" value="1"/>
</dbReference>
<evidence type="ECO:0000313" key="3">
    <source>
        <dbReference type="Proteomes" id="UP001501570"/>
    </source>
</evidence>
<dbReference type="Proteomes" id="UP001501570">
    <property type="component" value="Unassembled WGS sequence"/>
</dbReference>